<accession>A0ABD1RFQ3</accession>
<proteinExistence type="predicted"/>
<evidence type="ECO:0000313" key="3">
    <source>
        <dbReference type="Proteomes" id="UP001604336"/>
    </source>
</evidence>
<name>A0ABD1RFQ3_9LAMI</name>
<comment type="caution">
    <text evidence="2">The sequence shown here is derived from an EMBL/GenBank/DDBJ whole genome shotgun (WGS) entry which is preliminary data.</text>
</comment>
<keyword evidence="1" id="KW-0175">Coiled coil</keyword>
<protein>
    <submittedName>
        <fullName evidence="2">Uncharacterized protein</fullName>
    </submittedName>
</protein>
<reference evidence="3" key="1">
    <citation type="submission" date="2024-07" db="EMBL/GenBank/DDBJ databases">
        <title>Two chromosome-level genome assemblies of Korean endemic species Abeliophyllum distichum and Forsythia ovata (Oleaceae).</title>
        <authorList>
            <person name="Jang H."/>
        </authorList>
    </citation>
    <scope>NUCLEOTIDE SEQUENCE [LARGE SCALE GENOMIC DNA]</scope>
</reference>
<keyword evidence="3" id="KW-1185">Reference proteome</keyword>
<dbReference type="EMBL" id="JBFOLK010000009">
    <property type="protein sequence ID" value="KAL2487242.1"/>
    <property type="molecule type" value="Genomic_DNA"/>
</dbReference>
<gene>
    <name evidence="2" type="ORF">Adt_31998</name>
</gene>
<sequence>MKVMSSKNINLGLENRALRYRLDALVAVDADWKARLESTAENLRHAHSKRRLDEATKKLVEDYAAGAENTVISINCDFDAMVAEKEKQLAEANRDLEKMKDELVEVGVRAMRSYKKEFSSTPEYSRLTNRFMVSNGE</sequence>
<evidence type="ECO:0000313" key="2">
    <source>
        <dbReference type="EMBL" id="KAL2487242.1"/>
    </source>
</evidence>
<dbReference type="Proteomes" id="UP001604336">
    <property type="component" value="Unassembled WGS sequence"/>
</dbReference>
<dbReference type="AlphaFoldDB" id="A0ABD1RFQ3"/>
<evidence type="ECO:0000256" key="1">
    <source>
        <dbReference type="SAM" id="Coils"/>
    </source>
</evidence>
<organism evidence="2 3">
    <name type="scientific">Abeliophyllum distichum</name>
    <dbReference type="NCBI Taxonomy" id="126358"/>
    <lineage>
        <taxon>Eukaryota</taxon>
        <taxon>Viridiplantae</taxon>
        <taxon>Streptophyta</taxon>
        <taxon>Embryophyta</taxon>
        <taxon>Tracheophyta</taxon>
        <taxon>Spermatophyta</taxon>
        <taxon>Magnoliopsida</taxon>
        <taxon>eudicotyledons</taxon>
        <taxon>Gunneridae</taxon>
        <taxon>Pentapetalae</taxon>
        <taxon>asterids</taxon>
        <taxon>lamiids</taxon>
        <taxon>Lamiales</taxon>
        <taxon>Oleaceae</taxon>
        <taxon>Forsythieae</taxon>
        <taxon>Abeliophyllum</taxon>
    </lineage>
</organism>
<feature type="coiled-coil region" evidence="1">
    <location>
        <begin position="82"/>
        <end position="109"/>
    </location>
</feature>